<evidence type="ECO:0000313" key="10">
    <source>
        <dbReference type="EMBL" id="PHZ11252.1"/>
    </source>
</evidence>
<keyword evidence="11" id="KW-1185">Reference proteome</keyword>
<reference evidence="10 11" key="1">
    <citation type="journal article" date="2016" name="Proc. Natl. Acad. Sci. U.S.A.">
        <title>Lipid metabolic changes in an early divergent fungus govern the establishment of a mutualistic symbiosis with endobacteria.</title>
        <authorList>
            <person name="Lastovetsky O.A."/>
            <person name="Gaspar M.L."/>
            <person name="Mondo S.J."/>
            <person name="LaButti K.M."/>
            <person name="Sandor L."/>
            <person name="Grigoriev I.V."/>
            <person name="Henry S.A."/>
            <person name="Pawlowska T.E."/>
        </authorList>
    </citation>
    <scope>NUCLEOTIDE SEQUENCE [LARGE SCALE GENOMIC DNA]</scope>
    <source>
        <strain evidence="10 11">ATCC 52813</strain>
    </source>
</reference>
<dbReference type="InterPro" id="IPR000253">
    <property type="entry name" value="FHA_dom"/>
</dbReference>
<protein>
    <submittedName>
        <fullName evidence="10">SMAD/FHA domain-containing protein</fullName>
    </submittedName>
</protein>
<dbReference type="InterPro" id="IPR008984">
    <property type="entry name" value="SMAD_FHA_dom_sf"/>
</dbReference>
<evidence type="ECO:0000256" key="2">
    <source>
        <dbReference type="ARBA" id="ARBA00022723"/>
    </source>
</evidence>
<dbReference type="STRING" id="1340429.A0A2G4SR84"/>
<dbReference type="SMART" id="SM00184">
    <property type="entry name" value="RING"/>
    <property type="match status" value="1"/>
</dbReference>
<evidence type="ECO:0000313" key="11">
    <source>
        <dbReference type="Proteomes" id="UP000242254"/>
    </source>
</evidence>
<evidence type="ECO:0000256" key="4">
    <source>
        <dbReference type="ARBA" id="ARBA00022786"/>
    </source>
</evidence>
<evidence type="ECO:0000256" key="6">
    <source>
        <dbReference type="PROSITE-ProRule" id="PRU00175"/>
    </source>
</evidence>
<dbReference type="Pfam" id="PF17123">
    <property type="entry name" value="zf-RING_11"/>
    <property type="match status" value="1"/>
</dbReference>
<keyword evidence="2" id="KW-0479">Metal-binding</keyword>
<keyword evidence="5" id="KW-0862">Zinc</keyword>
<dbReference type="AlphaFoldDB" id="A0A2G4SR84"/>
<dbReference type="SMART" id="SM00240">
    <property type="entry name" value="FHA"/>
    <property type="match status" value="1"/>
</dbReference>
<dbReference type="GO" id="GO:0061630">
    <property type="term" value="F:ubiquitin protein ligase activity"/>
    <property type="evidence" value="ECO:0007669"/>
    <property type="project" value="TreeGrafter"/>
</dbReference>
<keyword evidence="4" id="KW-0833">Ubl conjugation pathway</keyword>
<sequence>MADFICLTMATQHTEESSSSIRNPLFRRPSSSQRSEPKVHVRIVPSIENPSRSLIFSIIERDLEAGKVIKIGRFTDKSSVQNHISFKSKVVSRSHCEVWLNHEGKVLLKDTKSSSGTFVNHVRLSPANQESRPVEIRDGDLVQLGVDYQGGFEEIYRAVKMRFEVNRQSQAKQISYSISAFNNLRNITSNKQLQLTASSDNIQVEECCICLYALAPFQALFVAPCSHTYHFKCIRPLLDSYPGFQCPICRTYSDLDASVAMEIEEVIEKFGLRKNTHAQTQGDHCPSSSSSSSSDAEEEEEILHPLPTQAILSDPPLSTTLVACTNSLSGMMPPSSNNTTSNDIEAIMSDAEDHHRANIGTSASAAEQKQKNTKYNNNLVEKIKMAFSNDKRRSIAKKRMNSTGTTNSCSSSDEMERSETYFDLSTPTSIQHLNHTLSRQSTHHNNLSGIVEELASNASH</sequence>
<dbReference type="GO" id="GO:0000151">
    <property type="term" value="C:ubiquitin ligase complex"/>
    <property type="evidence" value="ECO:0007669"/>
    <property type="project" value="TreeGrafter"/>
</dbReference>
<feature type="domain" description="RING-type" evidence="9">
    <location>
        <begin position="207"/>
        <end position="250"/>
    </location>
</feature>
<dbReference type="InterPro" id="IPR013083">
    <property type="entry name" value="Znf_RING/FYVE/PHD"/>
</dbReference>
<dbReference type="SUPFAM" id="SSF49879">
    <property type="entry name" value="SMAD/FHA domain"/>
    <property type="match status" value="1"/>
</dbReference>
<dbReference type="GeneID" id="35445569"/>
<dbReference type="SUPFAM" id="SSF57850">
    <property type="entry name" value="RING/U-box"/>
    <property type="match status" value="1"/>
</dbReference>
<dbReference type="Gene3D" id="2.60.200.20">
    <property type="match status" value="1"/>
</dbReference>
<dbReference type="GO" id="GO:0008270">
    <property type="term" value="F:zinc ion binding"/>
    <property type="evidence" value="ECO:0007669"/>
    <property type="project" value="UniProtKB-KW"/>
</dbReference>
<dbReference type="PROSITE" id="PS50006">
    <property type="entry name" value="FHA_DOMAIN"/>
    <property type="match status" value="1"/>
</dbReference>
<dbReference type="Pfam" id="PF00498">
    <property type="entry name" value="FHA"/>
    <property type="match status" value="1"/>
</dbReference>
<dbReference type="EMBL" id="KZ303852">
    <property type="protein sequence ID" value="PHZ11252.1"/>
    <property type="molecule type" value="Genomic_DNA"/>
</dbReference>
<evidence type="ECO:0000259" key="9">
    <source>
        <dbReference type="PROSITE" id="PS50089"/>
    </source>
</evidence>
<dbReference type="PANTHER" id="PTHR15067:SF7">
    <property type="entry name" value="E3 UBIQUITIN-PROTEIN LIGASE DMA1-RELATED"/>
    <property type="match status" value="1"/>
</dbReference>
<feature type="region of interest" description="Disordered" evidence="7">
    <location>
        <begin position="394"/>
        <end position="419"/>
    </location>
</feature>
<name>A0A2G4SR84_RHIZD</name>
<evidence type="ECO:0000256" key="1">
    <source>
        <dbReference type="ARBA" id="ARBA00022679"/>
    </source>
</evidence>
<feature type="region of interest" description="Disordered" evidence="7">
    <location>
        <begin position="277"/>
        <end position="302"/>
    </location>
</feature>
<dbReference type="GO" id="GO:0005829">
    <property type="term" value="C:cytosol"/>
    <property type="evidence" value="ECO:0007669"/>
    <property type="project" value="TreeGrafter"/>
</dbReference>
<evidence type="ECO:0000256" key="5">
    <source>
        <dbReference type="ARBA" id="ARBA00022833"/>
    </source>
</evidence>
<dbReference type="PROSITE" id="PS50089">
    <property type="entry name" value="ZF_RING_2"/>
    <property type="match status" value="1"/>
</dbReference>
<dbReference type="RefSeq" id="XP_023464960.1">
    <property type="nucleotide sequence ID" value="XM_023614580.1"/>
</dbReference>
<organism evidence="10 11">
    <name type="scientific">Rhizopus microsporus ATCC 52813</name>
    <dbReference type="NCBI Taxonomy" id="1340429"/>
    <lineage>
        <taxon>Eukaryota</taxon>
        <taxon>Fungi</taxon>
        <taxon>Fungi incertae sedis</taxon>
        <taxon>Mucoromycota</taxon>
        <taxon>Mucoromycotina</taxon>
        <taxon>Mucoromycetes</taxon>
        <taxon>Mucorales</taxon>
        <taxon>Mucorineae</taxon>
        <taxon>Rhizopodaceae</taxon>
        <taxon>Rhizopus</taxon>
    </lineage>
</organism>
<keyword evidence="3 6" id="KW-0863">Zinc-finger</keyword>
<evidence type="ECO:0000259" key="8">
    <source>
        <dbReference type="PROSITE" id="PS50006"/>
    </source>
</evidence>
<dbReference type="GO" id="GO:0032153">
    <property type="term" value="C:cell division site"/>
    <property type="evidence" value="ECO:0007669"/>
    <property type="project" value="TreeGrafter"/>
</dbReference>
<dbReference type="PANTHER" id="PTHR15067">
    <property type="entry name" value="E3 UBIQUITIN-PROTEIN LIGASE RNF8"/>
    <property type="match status" value="1"/>
</dbReference>
<dbReference type="InterPro" id="IPR001841">
    <property type="entry name" value="Znf_RING"/>
</dbReference>
<gene>
    <name evidence="10" type="ORF">RHIMIDRAFT_308772</name>
</gene>
<evidence type="ECO:0000256" key="7">
    <source>
        <dbReference type="SAM" id="MobiDB-lite"/>
    </source>
</evidence>
<keyword evidence="1" id="KW-0808">Transferase</keyword>
<feature type="domain" description="FHA" evidence="8">
    <location>
        <begin position="69"/>
        <end position="124"/>
    </location>
</feature>
<evidence type="ECO:0000256" key="3">
    <source>
        <dbReference type="ARBA" id="ARBA00022771"/>
    </source>
</evidence>
<dbReference type="Gene3D" id="3.30.40.10">
    <property type="entry name" value="Zinc/RING finger domain, C3HC4 (zinc finger)"/>
    <property type="match status" value="1"/>
</dbReference>
<feature type="compositionally biased region" description="Low complexity" evidence="7">
    <location>
        <begin position="401"/>
        <end position="412"/>
    </location>
</feature>
<accession>A0A2G4SR84</accession>
<proteinExistence type="predicted"/>
<dbReference type="GO" id="GO:0006511">
    <property type="term" value="P:ubiquitin-dependent protein catabolic process"/>
    <property type="evidence" value="ECO:0007669"/>
    <property type="project" value="TreeGrafter"/>
</dbReference>
<dbReference type="Proteomes" id="UP000242254">
    <property type="component" value="Unassembled WGS sequence"/>
</dbReference>
<dbReference type="GO" id="GO:0016567">
    <property type="term" value="P:protein ubiquitination"/>
    <property type="evidence" value="ECO:0007669"/>
    <property type="project" value="TreeGrafter"/>
</dbReference>